<dbReference type="InterPro" id="IPR029058">
    <property type="entry name" value="AB_hydrolase_fold"/>
</dbReference>
<dbReference type="PROSITE" id="PS51257">
    <property type="entry name" value="PROKAR_LIPOPROTEIN"/>
    <property type="match status" value="1"/>
</dbReference>
<gene>
    <name evidence="2" type="ORF">GL286_03815</name>
</gene>
<feature type="signal peptide" evidence="1">
    <location>
        <begin position="1"/>
        <end position="26"/>
    </location>
</feature>
<dbReference type="AlphaFoldDB" id="A0A6L6J426"/>
<dbReference type="EMBL" id="WMIE01000001">
    <property type="protein sequence ID" value="MTH76852.1"/>
    <property type="molecule type" value="Genomic_DNA"/>
</dbReference>
<keyword evidence="1" id="KW-0732">Signal</keyword>
<comment type="caution">
    <text evidence="2">The sequence shown here is derived from an EMBL/GenBank/DDBJ whole genome shotgun (WGS) entry which is preliminary data.</text>
</comment>
<evidence type="ECO:0000313" key="2">
    <source>
        <dbReference type="EMBL" id="MTH76852.1"/>
    </source>
</evidence>
<name>A0A6L6J426_9RHOB</name>
<dbReference type="OrthoDB" id="9797755at2"/>
<dbReference type="GO" id="GO:0016787">
    <property type="term" value="F:hydrolase activity"/>
    <property type="evidence" value="ECO:0007669"/>
    <property type="project" value="UniProtKB-KW"/>
</dbReference>
<accession>A0A6L6J426</accession>
<dbReference type="Pfam" id="PF05990">
    <property type="entry name" value="DUF900"/>
    <property type="match status" value="1"/>
</dbReference>
<proteinExistence type="predicted"/>
<dbReference type="PANTHER" id="PTHR36513">
    <property type="entry name" value="ABC TRANSMEMBRANE TYPE-1 DOMAIN-CONTAINING PROTEIN"/>
    <property type="match status" value="1"/>
</dbReference>
<dbReference type="PIRSF" id="PIRSF033909">
    <property type="entry name" value="UCP033909"/>
    <property type="match status" value="1"/>
</dbReference>
<sequence>MRLPSTGSLKVAILAFAIALTGCSRAPEIVGVENPTVPTEAVPQIKRHKMFIATTRQASEVVGTLFSAERAPELGLASVVATVPPNHVVGNLERPQKLPPDPRTEFSVVDPTIYRSNASYIAAINSELAKRPPGQRKLLLFVHGYNNNVSDSVLRLAQFVEDTNYQGVPVLLTWASAANPVRYVYDMNSALIARGKLKEISNLLVSTNVESVDIFAHSMGTLLTMEGLVDAQKSGTLGSRRTINNIILASPDIDIDLFRTQIEQLPPNVRSKIYLLVSRDDRALLTSRRIAGGVPRVGAANASELEGMGVTVIDLSAIEDSSSGSHSKFAGSPEVVQLIGAGLNRAGGLEQGGRTPALQQLLQNVPILITD</sequence>
<evidence type="ECO:0000256" key="1">
    <source>
        <dbReference type="SAM" id="SignalP"/>
    </source>
</evidence>
<dbReference type="InterPro" id="IPR010297">
    <property type="entry name" value="DUF900_hydrolase"/>
</dbReference>
<dbReference type="InterPro" id="IPR014586">
    <property type="entry name" value="UCP033909"/>
</dbReference>
<dbReference type="RefSeq" id="WP_155094188.1">
    <property type="nucleotide sequence ID" value="NZ_WMIE01000001.1"/>
</dbReference>
<protein>
    <submittedName>
        <fullName evidence="2">Alpha/beta hydrolase</fullName>
    </submittedName>
</protein>
<feature type="chain" id="PRO_5027029571" evidence="1">
    <location>
        <begin position="27"/>
        <end position="371"/>
    </location>
</feature>
<dbReference type="Proteomes" id="UP000478183">
    <property type="component" value="Unassembled WGS sequence"/>
</dbReference>
<dbReference type="SUPFAM" id="SSF53474">
    <property type="entry name" value="alpha/beta-Hydrolases"/>
    <property type="match status" value="1"/>
</dbReference>
<organism evidence="2 3">
    <name type="scientific">Paracoccus aestuariivivens</name>
    <dbReference type="NCBI Taxonomy" id="1820333"/>
    <lineage>
        <taxon>Bacteria</taxon>
        <taxon>Pseudomonadati</taxon>
        <taxon>Pseudomonadota</taxon>
        <taxon>Alphaproteobacteria</taxon>
        <taxon>Rhodobacterales</taxon>
        <taxon>Paracoccaceae</taxon>
        <taxon>Paracoccus</taxon>
    </lineage>
</organism>
<keyword evidence="2" id="KW-0378">Hydrolase</keyword>
<evidence type="ECO:0000313" key="3">
    <source>
        <dbReference type="Proteomes" id="UP000478183"/>
    </source>
</evidence>
<dbReference type="PANTHER" id="PTHR36513:SF1">
    <property type="entry name" value="TRANSMEMBRANE PROTEIN"/>
    <property type="match status" value="1"/>
</dbReference>
<keyword evidence="3" id="KW-1185">Reference proteome</keyword>
<reference evidence="2 3" key="1">
    <citation type="submission" date="2019-11" db="EMBL/GenBank/DDBJ databases">
        <authorList>
            <person name="Dong K."/>
        </authorList>
    </citation>
    <scope>NUCLEOTIDE SEQUENCE [LARGE SCALE GENOMIC DNA]</scope>
    <source>
        <strain evidence="2 3">NBRC 111993</strain>
    </source>
</reference>
<dbReference type="Gene3D" id="3.40.50.1820">
    <property type="entry name" value="alpha/beta hydrolase"/>
    <property type="match status" value="1"/>
</dbReference>